<evidence type="ECO:0000313" key="2">
    <source>
        <dbReference type="EMBL" id="VFU32898.1"/>
    </source>
</evidence>
<keyword evidence="1" id="KW-0732">Signal</keyword>
<dbReference type="AlphaFoldDB" id="A0A6N2KY24"/>
<feature type="signal peptide" evidence="1">
    <location>
        <begin position="1"/>
        <end position="30"/>
    </location>
</feature>
<dbReference type="EMBL" id="CAADRP010000868">
    <property type="protein sequence ID" value="VFU32898.1"/>
    <property type="molecule type" value="Genomic_DNA"/>
</dbReference>
<name>A0A6N2KY24_SALVM</name>
<gene>
    <name evidence="2" type="ORF">SVIM_LOCUS147561</name>
</gene>
<proteinExistence type="predicted"/>
<feature type="chain" id="PRO_5026678543" description="Secreted protein" evidence="1">
    <location>
        <begin position="31"/>
        <end position="88"/>
    </location>
</feature>
<accession>A0A6N2KY24</accession>
<evidence type="ECO:0008006" key="3">
    <source>
        <dbReference type="Google" id="ProtNLM"/>
    </source>
</evidence>
<organism evidence="2">
    <name type="scientific">Salix viminalis</name>
    <name type="common">Common osier</name>
    <name type="synonym">Basket willow</name>
    <dbReference type="NCBI Taxonomy" id="40686"/>
    <lineage>
        <taxon>Eukaryota</taxon>
        <taxon>Viridiplantae</taxon>
        <taxon>Streptophyta</taxon>
        <taxon>Embryophyta</taxon>
        <taxon>Tracheophyta</taxon>
        <taxon>Spermatophyta</taxon>
        <taxon>Magnoliopsida</taxon>
        <taxon>eudicotyledons</taxon>
        <taxon>Gunneridae</taxon>
        <taxon>Pentapetalae</taxon>
        <taxon>rosids</taxon>
        <taxon>fabids</taxon>
        <taxon>Malpighiales</taxon>
        <taxon>Salicaceae</taxon>
        <taxon>Saliceae</taxon>
        <taxon>Salix</taxon>
    </lineage>
</organism>
<protein>
    <recommendedName>
        <fullName evidence="3">Secreted protein</fullName>
    </recommendedName>
</protein>
<sequence>MGERERRRCEGGRELTLLLLAMRKVTVVAAASLPKAGFVLSQVFRNTMFGPEGRPQHCCAWLGGASSFSNCSRRGDPSTCYFSWQEGL</sequence>
<evidence type="ECO:0000256" key="1">
    <source>
        <dbReference type="SAM" id="SignalP"/>
    </source>
</evidence>
<reference evidence="2" key="1">
    <citation type="submission" date="2019-03" db="EMBL/GenBank/DDBJ databases">
        <authorList>
            <person name="Mank J."/>
            <person name="Almeida P."/>
        </authorList>
    </citation>
    <scope>NUCLEOTIDE SEQUENCE</scope>
    <source>
        <strain evidence="2">78183</strain>
    </source>
</reference>